<feature type="domain" description="Barstar (barnase inhibitor)" evidence="2">
    <location>
        <begin position="1"/>
        <end position="64"/>
    </location>
</feature>
<evidence type="ECO:0000259" key="2">
    <source>
        <dbReference type="Pfam" id="PF01337"/>
    </source>
</evidence>
<reference evidence="3 4" key="1">
    <citation type="submission" date="2012-09" db="EMBL/GenBank/DDBJ databases">
        <title>The Genome Sequence of Alloiococcus otitis ATCC 51267.</title>
        <authorList>
            <consortium name="The Broad Institute Genome Sequencing Platform"/>
            <person name="Earl A."/>
            <person name="Ward D."/>
            <person name="Feldgarden M."/>
            <person name="Gevers D."/>
            <person name="Huys G."/>
            <person name="Walker B."/>
            <person name="Young S.K."/>
            <person name="Zeng Q."/>
            <person name="Gargeya S."/>
            <person name="Fitzgerald M."/>
            <person name="Haas B."/>
            <person name="Abouelleil A."/>
            <person name="Alvarado L."/>
            <person name="Arachchi H.M."/>
            <person name="Berlin A.M."/>
            <person name="Chapman S.B."/>
            <person name="Goldberg J."/>
            <person name="Griggs A."/>
            <person name="Gujja S."/>
            <person name="Hansen M."/>
            <person name="Howarth C."/>
            <person name="Imamovic A."/>
            <person name="Larimer J."/>
            <person name="McCowen C."/>
            <person name="Montmayeur A."/>
            <person name="Murphy C."/>
            <person name="Neiman D."/>
            <person name="Pearson M."/>
            <person name="Priest M."/>
            <person name="Roberts A."/>
            <person name="Saif S."/>
            <person name="Shea T."/>
            <person name="Sisk P."/>
            <person name="Sykes S."/>
            <person name="Wortman J."/>
            <person name="Nusbaum C."/>
            <person name="Birren B."/>
        </authorList>
    </citation>
    <scope>NUCLEOTIDE SEQUENCE [LARGE SCALE GENOMIC DNA]</scope>
    <source>
        <strain evidence="3 4">ATCC 51267</strain>
    </source>
</reference>
<dbReference type="Gene3D" id="3.30.370.10">
    <property type="entry name" value="Barstar-like"/>
    <property type="match status" value="1"/>
</dbReference>
<organism evidence="3 4">
    <name type="scientific">Alloiococcus otitis ATCC 51267</name>
    <dbReference type="NCBI Taxonomy" id="883081"/>
    <lineage>
        <taxon>Bacteria</taxon>
        <taxon>Bacillati</taxon>
        <taxon>Bacillota</taxon>
        <taxon>Bacilli</taxon>
        <taxon>Lactobacillales</taxon>
        <taxon>Carnobacteriaceae</taxon>
        <taxon>Alloiococcus</taxon>
    </lineage>
</organism>
<evidence type="ECO:0000313" key="3">
    <source>
        <dbReference type="EMBL" id="EKU94089.1"/>
    </source>
</evidence>
<dbReference type="AlphaFoldDB" id="K9EA40"/>
<dbReference type="SUPFAM" id="SSF52038">
    <property type="entry name" value="Barstar-related"/>
    <property type="match status" value="1"/>
</dbReference>
<proteinExistence type="inferred from homology"/>
<dbReference type="RefSeq" id="WP_003776831.1">
    <property type="nucleotide sequence ID" value="NZ_JH992957.1"/>
</dbReference>
<accession>K9EA40</accession>
<dbReference type="Proteomes" id="UP000009875">
    <property type="component" value="Unassembled WGS sequence"/>
</dbReference>
<gene>
    <name evidence="3" type="ORF">HMPREF9698_00401</name>
</gene>
<dbReference type="Pfam" id="PF01337">
    <property type="entry name" value="Barstar"/>
    <property type="match status" value="1"/>
</dbReference>
<evidence type="ECO:0000256" key="1">
    <source>
        <dbReference type="ARBA" id="ARBA00006845"/>
    </source>
</evidence>
<dbReference type="EMBL" id="AGXA01000005">
    <property type="protein sequence ID" value="EKU94089.1"/>
    <property type="molecule type" value="Genomic_DNA"/>
</dbReference>
<evidence type="ECO:0000313" key="4">
    <source>
        <dbReference type="Proteomes" id="UP000009875"/>
    </source>
</evidence>
<comment type="similarity">
    <text evidence="1">Belongs to the barstar family.</text>
</comment>
<dbReference type="STRING" id="883081.HMPREF9698_00401"/>
<dbReference type="HOGENOM" id="CLU_2476501_0_0_9"/>
<comment type="caution">
    <text evidence="3">The sequence shown here is derived from an EMBL/GenBank/DDBJ whole genome shotgun (WGS) entry which is preliminary data.</text>
</comment>
<keyword evidence="4" id="KW-1185">Reference proteome</keyword>
<name>K9EA40_9LACT</name>
<dbReference type="InterPro" id="IPR035905">
    <property type="entry name" value="Barstar-like_sf"/>
</dbReference>
<dbReference type="OrthoDB" id="7575400at2"/>
<sequence>MDIVTIHCRDLIQAGQDLNYLKDRLDLTNCSGNNLDALWDCLSEKEDDCLVILRQSRLLKESSRGLKLQRFFQSLDQNLTCYKIIYK</sequence>
<dbReference type="InterPro" id="IPR000468">
    <property type="entry name" value="Barstar"/>
</dbReference>
<protein>
    <recommendedName>
        <fullName evidence="2">Barstar (barnase inhibitor) domain-containing protein</fullName>
    </recommendedName>
</protein>